<dbReference type="PANTHER" id="PTHR10338:SF108">
    <property type="entry name" value="INTER-ALPHA-TRYPSIN INHIBITOR HEAVY CHAIN H4-LIKE PROTEIN"/>
    <property type="match status" value="1"/>
</dbReference>
<evidence type="ECO:0000259" key="2">
    <source>
        <dbReference type="PROSITE" id="PS51468"/>
    </source>
</evidence>
<dbReference type="PANTHER" id="PTHR10338">
    <property type="entry name" value="INTER-ALPHA-TRYPSIN INHIBITOR HEAVY CHAIN FAMILY MEMBER"/>
    <property type="match status" value="1"/>
</dbReference>
<feature type="domain" description="VWFA" evidence="1">
    <location>
        <begin position="258"/>
        <end position="431"/>
    </location>
</feature>
<dbReference type="EMBL" id="AP019860">
    <property type="protein sequence ID" value="BBM81867.1"/>
    <property type="molecule type" value="Genomic_DNA"/>
</dbReference>
<dbReference type="KEGG" id="uam:UABAM_00209"/>
<dbReference type="Gene3D" id="3.40.50.410">
    <property type="entry name" value="von Willebrand factor, type A domain"/>
    <property type="match status" value="1"/>
</dbReference>
<dbReference type="PROSITE" id="PS50234">
    <property type="entry name" value="VWFA"/>
    <property type="match status" value="1"/>
</dbReference>
<dbReference type="InterPro" id="IPR036465">
    <property type="entry name" value="vWFA_dom_sf"/>
</dbReference>
<dbReference type="Proteomes" id="UP000326354">
    <property type="component" value="Chromosome"/>
</dbReference>
<name>A0A5S9IHV4_UABAM</name>
<proteinExistence type="predicted"/>
<dbReference type="InterPro" id="IPR013694">
    <property type="entry name" value="VIT"/>
</dbReference>
<evidence type="ECO:0000313" key="4">
    <source>
        <dbReference type="Proteomes" id="UP000326354"/>
    </source>
</evidence>
<dbReference type="AlphaFoldDB" id="A0A5S9IHV4"/>
<accession>A0A5S9IHV4</accession>
<dbReference type="SMART" id="SM00327">
    <property type="entry name" value="VWA"/>
    <property type="match status" value="1"/>
</dbReference>
<dbReference type="InterPro" id="IPR050934">
    <property type="entry name" value="ITIH"/>
</dbReference>
<dbReference type="PROSITE" id="PS51468">
    <property type="entry name" value="VIT"/>
    <property type="match status" value="1"/>
</dbReference>
<dbReference type="RefSeq" id="WP_151966131.1">
    <property type="nucleotide sequence ID" value="NZ_AP019860.1"/>
</dbReference>
<evidence type="ECO:0000259" key="1">
    <source>
        <dbReference type="PROSITE" id="PS50234"/>
    </source>
</evidence>
<dbReference type="Pfam" id="PF08487">
    <property type="entry name" value="VIT"/>
    <property type="match status" value="1"/>
</dbReference>
<gene>
    <name evidence="3" type="ORF">UABAM_00209</name>
</gene>
<dbReference type="OrthoDB" id="9784383at2"/>
<dbReference type="SUPFAM" id="SSF53300">
    <property type="entry name" value="vWA-like"/>
    <property type="match status" value="1"/>
</dbReference>
<sequence length="833" mass="95318">MTNRWILFVIVVMVYVNAGVLTSLTPGHENCMKEKSHDVRVEVNNQLTLTHVSQNFHNTSAVDVEAEYRFTLPRYAKIYAFAMWVNGRKMNGRIVEKQRGREIYETIKSKKLDPALLEQVSDTSYKIRIFPVAAGKEQKIEFSYWQVLPYNSGIVSYDYHIDDDINPGPFSLEMDIVSQISISNVHSKNHEVVIKKEEHKARITYQTSKMTPGKNVQLLYVLGKKKLGIDVFCHRNKQGYFVAFITPPEEKMSVVPKAVTFVVDVSGSMSGDKIDQAKEALGFCVRLLNSSDVFNIVTFETSIEVFSTQLLAATPENKGKARKFIDSMHARGSTDLCGGLVKALEQKTTVPHNIVMLSDGSPSIGIIDNKKILQEIQTKSDESVRLFTFGIGNGANVLLLEELALKNKGAFCAVREYENLELPLSLFFRKINNPVLTDLFIDLAGASEIFPKNYNDLFQGSQIVICGRYENTGLRKVSLRGNKKQQQVEIVEEIDFAEKVDFPLIERLWQTKKMDYLLYNIRKSGEHAEIKQEVIELSKKAQIVTPYTSYLVLENEKDYEDWGIEKPQTDYEVKFDVMKQGYYPMKKMALANSRAPRQISFEMTDYKTGSLVDAHDVINAKTGQRVSFRDTFTPGEEVTFLIKFKKYKTVKRTMRIAPGSGPFIAGVPLIELQPLEYTSRKSQMTLGTFTYDYRFFVDGEEIEPHLLKKEKGIGRFYYTIMILPKSKLFRVMAGYKYREIPLARFRSGMSLGRLDEIDIEALITHLEKIKEVNVRLQELQMLVKSYRDRKALQKNTTASLNKLIEYIRKQNFPQKDGTVLMEALQNLVIIDNE</sequence>
<dbReference type="InterPro" id="IPR002035">
    <property type="entry name" value="VWF_A"/>
</dbReference>
<protein>
    <submittedName>
        <fullName evidence="3">Marine proteobacterial sortase target protein</fullName>
    </submittedName>
</protein>
<reference evidence="3 4" key="1">
    <citation type="submission" date="2019-08" db="EMBL/GenBank/DDBJ databases">
        <title>Complete genome sequence of Candidatus Uab amorphum.</title>
        <authorList>
            <person name="Shiratori T."/>
            <person name="Suzuki S."/>
            <person name="Kakizawa Y."/>
            <person name="Ishida K."/>
        </authorList>
    </citation>
    <scope>NUCLEOTIDE SEQUENCE [LARGE SCALE GENOMIC DNA]</scope>
    <source>
        <strain evidence="3 4">SRT547</strain>
    </source>
</reference>
<keyword evidence="4" id="KW-1185">Reference proteome</keyword>
<organism evidence="3 4">
    <name type="scientific">Uabimicrobium amorphum</name>
    <dbReference type="NCBI Taxonomy" id="2596890"/>
    <lineage>
        <taxon>Bacteria</taxon>
        <taxon>Pseudomonadati</taxon>
        <taxon>Planctomycetota</taxon>
        <taxon>Candidatus Uabimicrobiia</taxon>
        <taxon>Candidatus Uabimicrobiales</taxon>
        <taxon>Candidatus Uabimicrobiaceae</taxon>
        <taxon>Candidatus Uabimicrobium</taxon>
    </lineage>
</organism>
<dbReference type="SMART" id="SM00609">
    <property type="entry name" value="VIT"/>
    <property type="match status" value="1"/>
</dbReference>
<dbReference type="Pfam" id="PF13768">
    <property type="entry name" value="VWA_3"/>
    <property type="match status" value="1"/>
</dbReference>
<feature type="domain" description="VIT" evidence="2">
    <location>
        <begin position="18"/>
        <end position="146"/>
    </location>
</feature>
<evidence type="ECO:0000313" key="3">
    <source>
        <dbReference type="EMBL" id="BBM81867.1"/>
    </source>
</evidence>